<dbReference type="Proteomes" id="UP000441717">
    <property type="component" value="Unassembled WGS sequence"/>
</dbReference>
<dbReference type="OrthoDB" id="1785919at2"/>
<evidence type="ECO:0000313" key="1">
    <source>
        <dbReference type="EMBL" id="MQL50857.1"/>
    </source>
</evidence>
<comment type="caution">
    <text evidence="1">The sequence shown here is derived from an EMBL/GenBank/DDBJ whole genome shotgun (WGS) entry which is preliminary data.</text>
</comment>
<dbReference type="RefSeq" id="WP_152944779.1">
    <property type="nucleotide sequence ID" value="NZ_WHYR01000002.1"/>
</dbReference>
<dbReference type="Gene3D" id="3.40.50.1820">
    <property type="entry name" value="alpha/beta hydrolase"/>
    <property type="match status" value="1"/>
</dbReference>
<sequence>MGRILFVHGMGHDPRRDYWRDWAATLQKELCAQGAAVSPGDFAGVYYYDLVPHPARRPEMAEGRQRFLSAVRAEAQGELAAEYTGIHSSTRVPLGRLVDFLVDNFGDIYAYLYVDTVYQAVNWRVYQAILTAGGPVHLLGYSLGALVCYCALQASPPLAARVAHLVMLGNPLYWFRREVARRADYSLRPAVGYWTNVAGLVDIAWPHAVPRVVRGLDEHLEFVVDRINPIRGHHAYFTHPESIRIIAGALKKRL</sequence>
<name>A0A6N7IMM6_9FIRM</name>
<dbReference type="SUPFAM" id="SSF53474">
    <property type="entry name" value="alpha/beta-Hydrolases"/>
    <property type="match status" value="1"/>
</dbReference>
<dbReference type="InterPro" id="IPR029058">
    <property type="entry name" value="AB_hydrolase_fold"/>
</dbReference>
<proteinExistence type="predicted"/>
<keyword evidence="2" id="KW-1185">Reference proteome</keyword>
<organism evidence="1 2">
    <name type="scientific">Desulfofundulus thermobenzoicus</name>
    <dbReference type="NCBI Taxonomy" id="29376"/>
    <lineage>
        <taxon>Bacteria</taxon>
        <taxon>Bacillati</taxon>
        <taxon>Bacillota</taxon>
        <taxon>Clostridia</taxon>
        <taxon>Eubacteriales</taxon>
        <taxon>Peptococcaceae</taxon>
        <taxon>Desulfofundulus</taxon>
    </lineage>
</organism>
<protein>
    <recommendedName>
        <fullName evidence="3">Alpha/beta hydrolase</fullName>
    </recommendedName>
</protein>
<gene>
    <name evidence="1" type="ORF">GFC01_00910</name>
</gene>
<reference evidence="1 2" key="1">
    <citation type="submission" date="2019-10" db="EMBL/GenBank/DDBJ databases">
        <title>Comparative genomics of sulfur disproportionating microorganisms.</title>
        <authorList>
            <person name="Ward L.M."/>
            <person name="Bertran E."/>
            <person name="Johnston D."/>
        </authorList>
    </citation>
    <scope>NUCLEOTIDE SEQUENCE [LARGE SCALE GENOMIC DNA]</scope>
    <source>
        <strain evidence="1 2">DSM 14055</strain>
    </source>
</reference>
<dbReference type="EMBL" id="WHYR01000002">
    <property type="protein sequence ID" value="MQL50857.1"/>
    <property type="molecule type" value="Genomic_DNA"/>
</dbReference>
<dbReference type="AlphaFoldDB" id="A0A6N7IMM6"/>
<evidence type="ECO:0008006" key="3">
    <source>
        <dbReference type="Google" id="ProtNLM"/>
    </source>
</evidence>
<evidence type="ECO:0000313" key="2">
    <source>
        <dbReference type="Proteomes" id="UP000441717"/>
    </source>
</evidence>
<accession>A0A6N7IMM6</accession>